<evidence type="ECO:0000256" key="3">
    <source>
        <dbReference type="ARBA" id="ARBA00013095"/>
    </source>
</evidence>
<evidence type="ECO:0000256" key="4">
    <source>
        <dbReference type="ARBA" id="ARBA00022487"/>
    </source>
</evidence>
<evidence type="ECO:0000256" key="8">
    <source>
        <dbReference type="ARBA" id="ARBA00023157"/>
    </source>
</evidence>
<dbReference type="Gene3D" id="3.40.50.1820">
    <property type="entry name" value="alpha/beta hydrolase"/>
    <property type="match status" value="1"/>
</dbReference>
<reference evidence="13 14" key="1">
    <citation type="journal article" date="2018" name="Evol. Lett.">
        <title>Horizontal gene cluster transfer increased hallucinogenic mushroom diversity.</title>
        <authorList>
            <person name="Reynolds H.T."/>
            <person name="Vijayakumar V."/>
            <person name="Gluck-Thaler E."/>
            <person name="Korotkin H.B."/>
            <person name="Matheny P.B."/>
            <person name="Slot J.C."/>
        </authorList>
    </citation>
    <scope>NUCLEOTIDE SEQUENCE [LARGE SCALE GENOMIC DNA]</scope>
    <source>
        <strain evidence="13 14">2631</strain>
    </source>
</reference>
<evidence type="ECO:0000256" key="7">
    <source>
        <dbReference type="ARBA" id="ARBA00022801"/>
    </source>
</evidence>
<protein>
    <recommendedName>
        <fullName evidence="3 12">Cutinase</fullName>
        <ecNumber evidence="3 12">3.1.1.74</ecNumber>
    </recommendedName>
</protein>
<accession>A0A409X800</accession>
<comment type="subcellular location">
    <subcellularLocation>
        <location evidence="1 12">Secreted</location>
    </subcellularLocation>
</comment>
<gene>
    <name evidence="13" type="ORF">CVT25_009799</name>
</gene>
<comment type="caution">
    <text evidence="13">The sequence shown here is derived from an EMBL/GenBank/DDBJ whole genome shotgun (WGS) entry which is preliminary data.</text>
</comment>
<dbReference type="PROSITE" id="PS51257">
    <property type="entry name" value="PROKAR_LIPOPROTEIN"/>
    <property type="match status" value="1"/>
</dbReference>
<dbReference type="PROSITE" id="PS00155">
    <property type="entry name" value="CUTINASE_1"/>
    <property type="match status" value="1"/>
</dbReference>
<feature type="disulfide bond" evidence="11">
    <location>
        <begin position="25"/>
        <end position="100"/>
    </location>
</feature>
<evidence type="ECO:0000256" key="9">
    <source>
        <dbReference type="ARBA" id="ARBA00034045"/>
    </source>
</evidence>
<proteinExistence type="inferred from homology"/>
<evidence type="ECO:0000256" key="12">
    <source>
        <dbReference type="RuleBase" id="RU361263"/>
    </source>
</evidence>
<dbReference type="AlphaFoldDB" id="A0A409X800"/>
<comment type="similarity">
    <text evidence="2 12">Belongs to the cutinase family.</text>
</comment>
<dbReference type="InterPro" id="IPR011150">
    <property type="entry name" value="Cutinase_monf"/>
</dbReference>
<feature type="chain" id="PRO_5018816370" description="Cutinase" evidence="12">
    <location>
        <begin position="18"/>
        <end position="194"/>
    </location>
</feature>
<dbReference type="SUPFAM" id="SSF53474">
    <property type="entry name" value="alpha/beta-Hydrolases"/>
    <property type="match status" value="1"/>
</dbReference>
<keyword evidence="7 12" id="KW-0378">Hydrolase</keyword>
<dbReference type="EMBL" id="NHYD01002409">
    <property type="protein sequence ID" value="PPQ86913.1"/>
    <property type="molecule type" value="Genomic_DNA"/>
</dbReference>
<dbReference type="PRINTS" id="PR00129">
    <property type="entry name" value="CUTINASE"/>
</dbReference>
<feature type="active site" description="Nucleophile" evidence="10">
    <location>
        <position position="111"/>
    </location>
</feature>
<feature type="active site" evidence="10">
    <location>
        <position position="163"/>
    </location>
</feature>
<comment type="function">
    <text evidence="12">Catalyzes the hydrolysis of complex carboxylic polyesters found in the cell wall of plants. Degrades cutin, a macromolecule that forms the structure of the plant cuticle.</text>
</comment>
<organism evidence="13 14">
    <name type="scientific">Psilocybe cyanescens</name>
    <dbReference type="NCBI Taxonomy" id="93625"/>
    <lineage>
        <taxon>Eukaryota</taxon>
        <taxon>Fungi</taxon>
        <taxon>Dikarya</taxon>
        <taxon>Basidiomycota</taxon>
        <taxon>Agaricomycotina</taxon>
        <taxon>Agaricomycetes</taxon>
        <taxon>Agaricomycetidae</taxon>
        <taxon>Agaricales</taxon>
        <taxon>Agaricineae</taxon>
        <taxon>Strophariaceae</taxon>
        <taxon>Psilocybe</taxon>
    </lineage>
</organism>
<dbReference type="InterPro" id="IPR043579">
    <property type="entry name" value="CUTINASE_2"/>
</dbReference>
<evidence type="ECO:0000256" key="6">
    <source>
        <dbReference type="ARBA" id="ARBA00022729"/>
    </source>
</evidence>
<keyword evidence="5 12" id="KW-0964">Secreted</keyword>
<evidence type="ECO:0000256" key="10">
    <source>
        <dbReference type="PIRSR" id="PIRSR611150-1"/>
    </source>
</evidence>
<name>A0A409X800_PSICY</name>
<dbReference type="OrthoDB" id="3225429at2759"/>
<feature type="active site" description="Proton donor/acceptor" evidence="10">
    <location>
        <position position="176"/>
    </location>
</feature>
<dbReference type="InterPro" id="IPR029058">
    <property type="entry name" value="AB_hydrolase_fold"/>
</dbReference>
<dbReference type="PROSITE" id="PS00931">
    <property type="entry name" value="CUTINASE_2"/>
    <property type="match status" value="1"/>
</dbReference>
<dbReference type="Pfam" id="PF01083">
    <property type="entry name" value="Cutinase"/>
    <property type="match status" value="1"/>
</dbReference>
<dbReference type="EC" id="3.1.1.74" evidence="3 12"/>
<evidence type="ECO:0000256" key="2">
    <source>
        <dbReference type="ARBA" id="ARBA00007534"/>
    </source>
</evidence>
<dbReference type="GO" id="GO:0005576">
    <property type="term" value="C:extracellular region"/>
    <property type="evidence" value="ECO:0007669"/>
    <property type="project" value="UniProtKB-SubCell"/>
</dbReference>
<keyword evidence="14" id="KW-1185">Reference proteome</keyword>
<dbReference type="InParanoid" id="A0A409X800"/>
<keyword evidence="6 12" id="KW-0732">Signal</keyword>
<feature type="disulfide bond" evidence="11">
    <location>
        <begin position="159"/>
        <end position="166"/>
    </location>
</feature>
<keyword evidence="8 11" id="KW-1015">Disulfide bond</keyword>
<evidence type="ECO:0000313" key="14">
    <source>
        <dbReference type="Proteomes" id="UP000283269"/>
    </source>
</evidence>
<dbReference type="InterPro" id="IPR000675">
    <property type="entry name" value="Cutinase/axe"/>
</dbReference>
<evidence type="ECO:0000313" key="13">
    <source>
        <dbReference type="EMBL" id="PPQ86913.1"/>
    </source>
</evidence>
<evidence type="ECO:0000256" key="11">
    <source>
        <dbReference type="PIRSR" id="PIRSR611150-2"/>
    </source>
</evidence>
<dbReference type="PANTHER" id="PTHR48250:SF1">
    <property type="entry name" value="CUTINASE"/>
    <property type="match status" value="1"/>
</dbReference>
<dbReference type="InterPro" id="IPR043580">
    <property type="entry name" value="CUTINASE_1"/>
</dbReference>
<evidence type="ECO:0000256" key="5">
    <source>
        <dbReference type="ARBA" id="ARBA00022525"/>
    </source>
</evidence>
<sequence length="194" mass="19283">MFKCALLVALAAVSVHAAPTASQACADVTVIFARGTTEAAPIGSVVGPPFQSALQAALGSKSLSFQGVDYPASIAGFLEGGDPNGAATMAKDVTSTASSCPSTKIVMSGYSQGGQLVHLSAKQLSSSVQSRVNAIVIFGDPDNGQSFPGNLNAVEKTFCAAGDDICAGGDIILPAHLSYGADAGAAASFVVSKI</sequence>
<dbReference type="SMART" id="SM01110">
    <property type="entry name" value="Cutinase"/>
    <property type="match status" value="1"/>
</dbReference>
<feature type="signal peptide" evidence="12">
    <location>
        <begin position="1"/>
        <end position="17"/>
    </location>
</feature>
<dbReference type="PANTHER" id="PTHR48250">
    <property type="entry name" value="CUTINASE 2-RELATED"/>
    <property type="match status" value="1"/>
</dbReference>
<keyword evidence="4 12" id="KW-0719">Serine esterase</keyword>
<dbReference type="GO" id="GO:0016052">
    <property type="term" value="P:carbohydrate catabolic process"/>
    <property type="evidence" value="ECO:0007669"/>
    <property type="project" value="TreeGrafter"/>
</dbReference>
<evidence type="ECO:0000256" key="1">
    <source>
        <dbReference type="ARBA" id="ARBA00004613"/>
    </source>
</evidence>
<comment type="catalytic activity">
    <reaction evidence="9 12">
        <text>cutin + H2O = cutin monomers.</text>
        <dbReference type="EC" id="3.1.1.74"/>
    </reaction>
</comment>
<dbReference type="Proteomes" id="UP000283269">
    <property type="component" value="Unassembled WGS sequence"/>
</dbReference>
<dbReference type="GO" id="GO:0050525">
    <property type="term" value="F:cutinase activity"/>
    <property type="evidence" value="ECO:0007669"/>
    <property type="project" value="UniProtKB-UniRule"/>
</dbReference>